<sequence>MALKILHTGGRKKVRDSVTFEQENDADTPQFAYGRFPITYAVNFQGLSLSVDQDKGMYHYRRALGNWKTETNVSMSNGNLLIHPVEPLNLPDNVTDFLEIGFDPIMIEPEGKCVVFVTMPIEIGIFLESESGETEVLDIVSYIYPKYSMYGNSSRGVITRYHKSSVYYYPPNVRNHQSGLLKLEIENRTSGWVNIGRVVLYQKGLFLYFDEHIAAATATVVITSPDVAAVTGIDYPLREEMTVANRVYVPRKITPFYNIPGMLNDTVFTMDMGLI</sequence>
<evidence type="ECO:0000313" key="1">
    <source>
        <dbReference type="EMBL" id="MPL88953.1"/>
    </source>
</evidence>
<name>A0A644VE96_9ZZZZ</name>
<accession>A0A644VE96</accession>
<proteinExistence type="predicted"/>
<dbReference type="AlphaFoldDB" id="A0A644VE96"/>
<protein>
    <submittedName>
        <fullName evidence="1">Uncharacterized protein</fullName>
    </submittedName>
</protein>
<dbReference type="PIRSF" id="PIRSF019202">
    <property type="entry name" value="UCP019202"/>
    <property type="match status" value="1"/>
</dbReference>
<comment type="caution">
    <text evidence="1">The sequence shown here is derived from an EMBL/GenBank/DDBJ whole genome shotgun (WGS) entry which is preliminary data.</text>
</comment>
<dbReference type="InterPro" id="IPR007366">
    <property type="entry name" value="DUF432"/>
</dbReference>
<organism evidence="1">
    <name type="scientific">bioreactor metagenome</name>
    <dbReference type="NCBI Taxonomy" id="1076179"/>
    <lineage>
        <taxon>unclassified sequences</taxon>
        <taxon>metagenomes</taxon>
        <taxon>ecological metagenomes</taxon>
    </lineage>
</organism>
<dbReference type="EMBL" id="VSSQ01000269">
    <property type="protein sequence ID" value="MPL88953.1"/>
    <property type="molecule type" value="Genomic_DNA"/>
</dbReference>
<reference evidence="1" key="1">
    <citation type="submission" date="2019-08" db="EMBL/GenBank/DDBJ databases">
        <authorList>
            <person name="Kucharzyk K."/>
            <person name="Murdoch R.W."/>
            <person name="Higgins S."/>
            <person name="Loffler F."/>
        </authorList>
    </citation>
    <scope>NUCLEOTIDE SEQUENCE</scope>
</reference>
<gene>
    <name evidence="1" type="ORF">SDC9_34983</name>
</gene>
<dbReference type="Pfam" id="PF04254">
    <property type="entry name" value="DUF432"/>
    <property type="match status" value="1"/>
</dbReference>